<dbReference type="Gene3D" id="3.30.420.40">
    <property type="match status" value="1"/>
</dbReference>
<name>A0A9P7FRJ8_9AGAR</name>
<evidence type="ECO:0000256" key="3">
    <source>
        <dbReference type="PIRSR" id="PIRSR600407-1"/>
    </source>
</evidence>
<evidence type="ECO:0000256" key="6">
    <source>
        <dbReference type="SAM" id="Phobius"/>
    </source>
</evidence>
<dbReference type="InterPro" id="IPR000407">
    <property type="entry name" value="GDA1_CD39_NTPase"/>
</dbReference>
<comment type="similarity">
    <text evidence="1 5">Belongs to the GDA1/CD39 NTPase family.</text>
</comment>
<feature type="transmembrane region" description="Helical" evidence="6">
    <location>
        <begin position="448"/>
        <end position="466"/>
    </location>
</feature>
<dbReference type="CDD" id="cd24003">
    <property type="entry name" value="ASKHA_NBD_GDA1_CD39_NTPase"/>
    <property type="match status" value="1"/>
</dbReference>
<dbReference type="PANTHER" id="PTHR11782">
    <property type="entry name" value="ADENOSINE/GUANOSINE DIPHOSPHATASE"/>
    <property type="match status" value="1"/>
</dbReference>
<evidence type="ECO:0000256" key="2">
    <source>
        <dbReference type="ARBA" id="ARBA00022801"/>
    </source>
</evidence>
<dbReference type="GO" id="GO:0016020">
    <property type="term" value="C:membrane"/>
    <property type="evidence" value="ECO:0007669"/>
    <property type="project" value="TreeGrafter"/>
</dbReference>
<dbReference type="Pfam" id="PF01150">
    <property type="entry name" value="GDA1_CD39"/>
    <property type="match status" value="1"/>
</dbReference>
<keyword evidence="8" id="KW-1185">Reference proteome</keyword>
<dbReference type="GO" id="GO:0017111">
    <property type="term" value="F:ribonucleoside triphosphate phosphatase activity"/>
    <property type="evidence" value="ECO:0007669"/>
    <property type="project" value="TreeGrafter"/>
</dbReference>
<dbReference type="PANTHER" id="PTHR11782:SF121">
    <property type="entry name" value="NUCLEOSIDE-DIPHOSPHATASE MIG-23"/>
    <property type="match status" value="1"/>
</dbReference>
<keyword evidence="6" id="KW-0472">Membrane</keyword>
<accession>A0A9P7FRJ8</accession>
<evidence type="ECO:0000256" key="5">
    <source>
        <dbReference type="RuleBase" id="RU003833"/>
    </source>
</evidence>
<dbReference type="OrthoDB" id="2959459at2759"/>
<dbReference type="GO" id="GO:0045134">
    <property type="term" value="F:UDP phosphatase activity"/>
    <property type="evidence" value="ECO:0007669"/>
    <property type="project" value="TreeGrafter"/>
</dbReference>
<dbReference type="GO" id="GO:0005524">
    <property type="term" value="F:ATP binding"/>
    <property type="evidence" value="ECO:0007669"/>
    <property type="project" value="UniProtKB-KW"/>
</dbReference>
<keyword evidence="6" id="KW-0812">Transmembrane</keyword>
<keyword evidence="6" id="KW-1133">Transmembrane helix</keyword>
<sequence>MADLASYAAIIDAGSTASRVFIYGWQSDLTLGEPLHIQTAFPLNSAEKKSSEAPGGIQHHHDDMVRYLSPPLQAASSFLQARDVTNVPIFLLATGGMREGVPAKAQALILQAAHGTMPIFSNAFNVGTWDTNTRVIPGSVEGLYGWVALNYGRGVEEQISGLLELGGASMQITYKAPKTQLALERVCLLSGEHRVYSETWDGFGADSTKRRMEAVMLAEAGLGTPIAGSNRTVVGNGDFSTCLRLAKAQLVDGLKTRNAIPAYLDIASFNKHFYGVSNYWYSFRFFAKWGAYDVHRAYDRKAFTDAVKGYCSSAWDDIPWVTEDVDRTSSYIVDRCVYAAWMLTLLHDDEYGFGLEMTQYDTWKGVFRFPTTTDLASRSSWTIGAAALIARHGELRLCPKEETNTLPFQDGRSGPMGMVTTTITVHTTSTVVTTPSLSPMSGVSVNSFTTASMSCIILVLLGLVGYQRRCLSRAYAISMYAPTMRYTDETNV</sequence>
<keyword evidence="4" id="KW-0547">Nucleotide-binding</keyword>
<dbReference type="AlphaFoldDB" id="A0A9P7FRJ8"/>
<feature type="binding site" evidence="4">
    <location>
        <begin position="167"/>
        <end position="171"/>
    </location>
    <ligand>
        <name>ATP</name>
        <dbReference type="ChEBI" id="CHEBI:30616"/>
    </ligand>
</feature>
<dbReference type="GO" id="GO:0005794">
    <property type="term" value="C:Golgi apparatus"/>
    <property type="evidence" value="ECO:0007669"/>
    <property type="project" value="TreeGrafter"/>
</dbReference>
<dbReference type="GO" id="GO:0006256">
    <property type="term" value="P:UDP catabolic process"/>
    <property type="evidence" value="ECO:0007669"/>
    <property type="project" value="TreeGrafter"/>
</dbReference>
<dbReference type="Gene3D" id="3.30.420.150">
    <property type="entry name" value="Exopolyphosphatase. Domain 2"/>
    <property type="match status" value="1"/>
</dbReference>
<evidence type="ECO:0000256" key="4">
    <source>
        <dbReference type="PIRSR" id="PIRSR600407-2"/>
    </source>
</evidence>
<keyword evidence="4" id="KW-0067">ATP-binding</keyword>
<dbReference type="Proteomes" id="UP000717328">
    <property type="component" value="Unassembled WGS sequence"/>
</dbReference>
<dbReference type="GO" id="GO:0004382">
    <property type="term" value="F:GDP phosphatase activity"/>
    <property type="evidence" value="ECO:0007669"/>
    <property type="project" value="TreeGrafter"/>
</dbReference>
<reference evidence="7" key="1">
    <citation type="submission" date="2021-02" db="EMBL/GenBank/DDBJ databases">
        <authorList>
            <person name="Nieuwenhuis M."/>
            <person name="Van De Peppel L.J.J."/>
        </authorList>
    </citation>
    <scope>NUCLEOTIDE SEQUENCE</scope>
    <source>
        <strain evidence="7">D49</strain>
    </source>
</reference>
<dbReference type="EMBL" id="JABCKI010005884">
    <property type="protein sequence ID" value="KAG5636863.1"/>
    <property type="molecule type" value="Genomic_DNA"/>
</dbReference>
<organism evidence="7 8">
    <name type="scientific">Sphagnurus paluster</name>
    <dbReference type="NCBI Taxonomy" id="117069"/>
    <lineage>
        <taxon>Eukaryota</taxon>
        <taxon>Fungi</taxon>
        <taxon>Dikarya</taxon>
        <taxon>Basidiomycota</taxon>
        <taxon>Agaricomycotina</taxon>
        <taxon>Agaricomycetes</taxon>
        <taxon>Agaricomycetidae</taxon>
        <taxon>Agaricales</taxon>
        <taxon>Tricholomatineae</taxon>
        <taxon>Lyophyllaceae</taxon>
        <taxon>Sphagnurus</taxon>
    </lineage>
</organism>
<comment type="caution">
    <text evidence="7">The sequence shown here is derived from an EMBL/GenBank/DDBJ whole genome shotgun (WGS) entry which is preliminary data.</text>
</comment>
<feature type="active site" description="Proton acceptor" evidence="3">
    <location>
        <position position="141"/>
    </location>
</feature>
<evidence type="ECO:0000313" key="7">
    <source>
        <dbReference type="EMBL" id="KAG5636863.1"/>
    </source>
</evidence>
<protein>
    <submittedName>
        <fullName evidence="7">Uncharacterized protein</fullName>
    </submittedName>
</protein>
<keyword evidence="2 5" id="KW-0378">Hydrolase</keyword>
<proteinExistence type="inferred from homology"/>
<reference evidence="7" key="2">
    <citation type="submission" date="2021-10" db="EMBL/GenBank/DDBJ databases">
        <title>Phylogenomics reveals ancestral predisposition of the termite-cultivated fungus Termitomyces towards a domesticated lifestyle.</title>
        <authorList>
            <person name="Auxier B."/>
            <person name="Grum-Grzhimaylo A."/>
            <person name="Cardenas M.E."/>
            <person name="Lodge J.D."/>
            <person name="Laessoe T."/>
            <person name="Pedersen O."/>
            <person name="Smith M.E."/>
            <person name="Kuyper T.W."/>
            <person name="Franco-Molano E.A."/>
            <person name="Baroni T.J."/>
            <person name="Aanen D.K."/>
        </authorList>
    </citation>
    <scope>NUCLEOTIDE SEQUENCE</scope>
    <source>
        <strain evidence="7">D49</strain>
    </source>
</reference>
<evidence type="ECO:0000313" key="8">
    <source>
        <dbReference type="Proteomes" id="UP000717328"/>
    </source>
</evidence>
<dbReference type="GO" id="GO:0046036">
    <property type="term" value="P:CTP metabolic process"/>
    <property type="evidence" value="ECO:0007669"/>
    <property type="project" value="TreeGrafter"/>
</dbReference>
<evidence type="ECO:0000256" key="1">
    <source>
        <dbReference type="ARBA" id="ARBA00009283"/>
    </source>
</evidence>
<gene>
    <name evidence="7" type="ORF">H0H81_006585</name>
</gene>
<dbReference type="PROSITE" id="PS01238">
    <property type="entry name" value="GDA1_CD39_NTPASE"/>
    <property type="match status" value="1"/>
</dbReference>